<evidence type="ECO:0000256" key="1">
    <source>
        <dbReference type="SAM" id="MobiDB-lite"/>
    </source>
</evidence>
<dbReference type="EMBL" id="CAWYQH010000101">
    <property type="protein sequence ID" value="CAK8686051.1"/>
    <property type="molecule type" value="Genomic_DNA"/>
</dbReference>
<evidence type="ECO:0000313" key="3">
    <source>
        <dbReference type="Proteomes" id="UP001642483"/>
    </source>
</evidence>
<proteinExistence type="predicted"/>
<feature type="region of interest" description="Disordered" evidence="1">
    <location>
        <begin position="247"/>
        <end position="305"/>
    </location>
</feature>
<feature type="compositionally biased region" description="Basic and acidic residues" evidence="1">
    <location>
        <begin position="247"/>
        <end position="290"/>
    </location>
</feature>
<comment type="caution">
    <text evidence="2">The sequence shown here is derived from an EMBL/GenBank/DDBJ whole genome shotgun (WGS) entry which is preliminary data.</text>
</comment>
<evidence type="ECO:0008006" key="4">
    <source>
        <dbReference type="Google" id="ProtNLM"/>
    </source>
</evidence>
<protein>
    <recommendedName>
        <fullName evidence="4">CCHC-type domain-containing protein</fullName>
    </recommendedName>
</protein>
<accession>A0ABP0G2I0</accession>
<reference evidence="2 3" key="1">
    <citation type="submission" date="2024-02" db="EMBL/GenBank/DDBJ databases">
        <authorList>
            <person name="Daric V."/>
            <person name="Darras S."/>
        </authorList>
    </citation>
    <scope>NUCLEOTIDE SEQUENCE [LARGE SCALE GENOMIC DNA]</scope>
</reference>
<dbReference type="Proteomes" id="UP001642483">
    <property type="component" value="Unassembled WGS sequence"/>
</dbReference>
<feature type="region of interest" description="Disordered" evidence="1">
    <location>
        <begin position="192"/>
        <end position="234"/>
    </location>
</feature>
<sequence>MATHLTYADRVKRQWRNDIAAEYSNHREVTIQLANDSKREDIYKLIKETQIPLSYIEGIIQKPGNVVNITIESKKNAIRFADIFRKLPEVKYATAHGEDRTDLTIRWVPIDYPQRHLDNILAEYEIKGPAQLGKDKHGIRDGRRIYRVKKETMERHQLPSYLYLEKIRCAVSYNGQIETCSFCTEQGHKFRDCPKRMRTGNRDADNQDVPMTTTRNVESEEEEPAPPPSESKKVFSALAETIELLREKSTKDMEKSRTGAEPPLKKSPELEPDERPSERRETESRGDKRKNISGSSNDDKEKTEVRRLWNENRTFDFSSWTPGTSGELKCSCGNPIRIKRNKDSRNSLPDIGHPRYCAFCTAVIVRCGCTKFSILHINDRFKPFECRTCEFIYEPNPDDLNSTVM</sequence>
<gene>
    <name evidence="2" type="ORF">CVLEPA_LOCUS17963</name>
</gene>
<name>A0ABP0G2I0_CLALP</name>
<feature type="compositionally biased region" description="Basic and acidic residues" evidence="1">
    <location>
        <begin position="192"/>
        <end position="205"/>
    </location>
</feature>
<evidence type="ECO:0000313" key="2">
    <source>
        <dbReference type="EMBL" id="CAK8686051.1"/>
    </source>
</evidence>
<dbReference type="SUPFAM" id="SSF57756">
    <property type="entry name" value="Retrovirus zinc finger-like domains"/>
    <property type="match status" value="1"/>
</dbReference>
<keyword evidence="3" id="KW-1185">Reference proteome</keyword>
<dbReference type="InterPro" id="IPR036875">
    <property type="entry name" value="Znf_CCHC_sf"/>
</dbReference>
<organism evidence="2 3">
    <name type="scientific">Clavelina lepadiformis</name>
    <name type="common">Light-bulb sea squirt</name>
    <name type="synonym">Ascidia lepadiformis</name>
    <dbReference type="NCBI Taxonomy" id="159417"/>
    <lineage>
        <taxon>Eukaryota</taxon>
        <taxon>Metazoa</taxon>
        <taxon>Chordata</taxon>
        <taxon>Tunicata</taxon>
        <taxon>Ascidiacea</taxon>
        <taxon>Aplousobranchia</taxon>
        <taxon>Clavelinidae</taxon>
        <taxon>Clavelina</taxon>
    </lineage>
</organism>